<keyword evidence="1" id="KW-1133">Transmembrane helix</keyword>
<evidence type="ECO:0000256" key="1">
    <source>
        <dbReference type="SAM" id="Phobius"/>
    </source>
</evidence>
<feature type="transmembrane region" description="Helical" evidence="1">
    <location>
        <begin position="34"/>
        <end position="55"/>
    </location>
</feature>
<organism evidence="2 3">
    <name type="scientific">Vigna mungo</name>
    <name type="common">Black gram</name>
    <name type="synonym">Phaseolus mungo</name>
    <dbReference type="NCBI Taxonomy" id="3915"/>
    <lineage>
        <taxon>Eukaryota</taxon>
        <taxon>Viridiplantae</taxon>
        <taxon>Streptophyta</taxon>
        <taxon>Embryophyta</taxon>
        <taxon>Tracheophyta</taxon>
        <taxon>Spermatophyta</taxon>
        <taxon>Magnoliopsida</taxon>
        <taxon>eudicotyledons</taxon>
        <taxon>Gunneridae</taxon>
        <taxon>Pentapetalae</taxon>
        <taxon>rosids</taxon>
        <taxon>fabids</taxon>
        <taxon>Fabales</taxon>
        <taxon>Fabaceae</taxon>
        <taxon>Papilionoideae</taxon>
        <taxon>50 kb inversion clade</taxon>
        <taxon>NPAAA clade</taxon>
        <taxon>indigoferoid/millettioid clade</taxon>
        <taxon>Phaseoleae</taxon>
        <taxon>Vigna</taxon>
    </lineage>
</organism>
<gene>
    <name evidence="2" type="ORF">V8G54_010471</name>
</gene>
<reference evidence="2 3" key="1">
    <citation type="journal article" date="2023" name="Life. Sci Alliance">
        <title>Evolutionary insights into 3D genome organization and epigenetic landscape of Vigna mungo.</title>
        <authorList>
            <person name="Junaid A."/>
            <person name="Singh B."/>
            <person name="Bhatia S."/>
        </authorList>
    </citation>
    <scope>NUCLEOTIDE SEQUENCE [LARGE SCALE GENOMIC DNA]</scope>
    <source>
        <strain evidence="2">Urdbean</strain>
    </source>
</reference>
<name>A0AAQ3NWR0_VIGMU</name>
<feature type="transmembrane region" description="Helical" evidence="1">
    <location>
        <begin position="96"/>
        <end position="114"/>
    </location>
</feature>
<evidence type="ECO:0000313" key="2">
    <source>
        <dbReference type="EMBL" id="WVZ17489.1"/>
    </source>
</evidence>
<keyword evidence="3" id="KW-1185">Reference proteome</keyword>
<dbReference type="EMBL" id="CP144698">
    <property type="protein sequence ID" value="WVZ17489.1"/>
    <property type="molecule type" value="Genomic_DNA"/>
</dbReference>
<keyword evidence="1" id="KW-0472">Membrane</keyword>
<proteinExistence type="predicted"/>
<dbReference type="PANTHER" id="PTHR34115:SF15">
    <property type="entry name" value="PROTEIN, PUTATIVE-RELATED"/>
    <property type="match status" value="1"/>
</dbReference>
<dbReference type="Proteomes" id="UP001374535">
    <property type="component" value="Chromosome 3"/>
</dbReference>
<keyword evidence="1" id="KW-0812">Transmembrane</keyword>
<dbReference type="InterPro" id="IPR053258">
    <property type="entry name" value="Ca-permeable_cation_channel"/>
</dbReference>
<accession>A0AAQ3NWR0</accession>
<dbReference type="PANTHER" id="PTHR34115">
    <property type="entry name" value="PROTEIN, PUTATIVE-RELATED"/>
    <property type="match status" value="1"/>
</dbReference>
<protein>
    <submittedName>
        <fullName evidence="2">Uncharacterized protein</fullName>
    </submittedName>
</protein>
<sequence length="176" mass="20467">MADVVRPRAAVFRGTRVTFNIAYMPVFNIKTNPVHALVAFVFFVLLGFLQIRYTQNPNPFHLHPKTIWLSIATFLLYCLAFLGTLNFGIRVHHLRTLMHAFASLSLISLLLLLLPDTLELLGFSVYAFWFIIHVFIMFRSRFRDTCLQRQRRVTHPLLPITSMDLKIAIIVLLFYT</sequence>
<feature type="transmembrane region" description="Helical" evidence="1">
    <location>
        <begin position="120"/>
        <end position="136"/>
    </location>
</feature>
<dbReference type="AlphaFoldDB" id="A0AAQ3NWR0"/>
<evidence type="ECO:0000313" key="3">
    <source>
        <dbReference type="Proteomes" id="UP001374535"/>
    </source>
</evidence>
<feature type="transmembrane region" description="Helical" evidence="1">
    <location>
        <begin position="67"/>
        <end position="89"/>
    </location>
</feature>